<keyword evidence="1" id="KW-1133">Transmembrane helix</keyword>
<dbReference type="InterPro" id="IPR015683">
    <property type="entry name" value="Ionotropic_Glu_rcpt"/>
</dbReference>
<protein>
    <submittedName>
        <fullName evidence="2">Glutamate receptor 3 plant, putative</fullName>
    </submittedName>
</protein>
<organism evidence="2 3">
    <name type="scientific">Ricinus communis</name>
    <name type="common">Castor bean</name>
    <dbReference type="NCBI Taxonomy" id="3988"/>
    <lineage>
        <taxon>Eukaryota</taxon>
        <taxon>Viridiplantae</taxon>
        <taxon>Streptophyta</taxon>
        <taxon>Embryophyta</taxon>
        <taxon>Tracheophyta</taxon>
        <taxon>Spermatophyta</taxon>
        <taxon>Magnoliopsida</taxon>
        <taxon>eudicotyledons</taxon>
        <taxon>Gunneridae</taxon>
        <taxon>Pentapetalae</taxon>
        <taxon>rosids</taxon>
        <taxon>fabids</taxon>
        <taxon>Malpighiales</taxon>
        <taxon>Euphorbiaceae</taxon>
        <taxon>Acalyphoideae</taxon>
        <taxon>Acalypheae</taxon>
        <taxon>Ricinus</taxon>
    </lineage>
</organism>
<dbReference type="EMBL" id="EQ973882">
    <property type="protein sequence ID" value="EEF40722.1"/>
    <property type="molecule type" value="Genomic_DNA"/>
</dbReference>
<evidence type="ECO:0000256" key="1">
    <source>
        <dbReference type="SAM" id="Phobius"/>
    </source>
</evidence>
<dbReference type="eggNOG" id="KOG1052">
    <property type="taxonomic scope" value="Eukaryota"/>
</dbReference>
<keyword evidence="1" id="KW-0472">Membrane</keyword>
<dbReference type="Proteomes" id="UP000008311">
    <property type="component" value="Unassembled WGS sequence"/>
</dbReference>
<dbReference type="AlphaFoldDB" id="B9S6W6"/>
<name>B9S6W6_RICCO</name>
<evidence type="ECO:0000313" key="3">
    <source>
        <dbReference type="Proteomes" id="UP000008311"/>
    </source>
</evidence>
<dbReference type="PANTHER" id="PTHR18966">
    <property type="entry name" value="IONOTROPIC GLUTAMATE RECEPTOR"/>
    <property type="match status" value="1"/>
</dbReference>
<dbReference type="STRING" id="3988.B9S6W6"/>
<reference evidence="3" key="1">
    <citation type="journal article" date="2010" name="Nat. Biotechnol.">
        <title>Draft genome sequence of the oilseed species Ricinus communis.</title>
        <authorList>
            <person name="Chan A.P."/>
            <person name="Crabtree J."/>
            <person name="Zhao Q."/>
            <person name="Lorenzi H."/>
            <person name="Orvis J."/>
            <person name="Puiu D."/>
            <person name="Melake-Berhan A."/>
            <person name="Jones K.M."/>
            <person name="Redman J."/>
            <person name="Chen G."/>
            <person name="Cahoon E.B."/>
            <person name="Gedil M."/>
            <person name="Stanke M."/>
            <person name="Haas B.J."/>
            <person name="Wortman J.R."/>
            <person name="Fraser-Liggett C.M."/>
            <person name="Ravel J."/>
            <person name="Rabinowicz P.D."/>
        </authorList>
    </citation>
    <scope>NUCLEOTIDE SEQUENCE [LARGE SCALE GENOMIC DNA]</scope>
    <source>
        <strain evidence="3">cv. Hale</strain>
    </source>
</reference>
<keyword evidence="2" id="KW-0675">Receptor</keyword>
<feature type="transmembrane region" description="Helical" evidence="1">
    <location>
        <begin position="36"/>
        <end position="55"/>
    </location>
</feature>
<proteinExistence type="predicted"/>
<evidence type="ECO:0000313" key="2">
    <source>
        <dbReference type="EMBL" id="EEF40722.1"/>
    </source>
</evidence>
<keyword evidence="1" id="KW-0812">Transmembrane</keyword>
<accession>B9S6W6</accession>
<keyword evidence="3" id="KW-1185">Reference proteome</keyword>
<dbReference type="InParanoid" id="B9S6W6"/>
<sequence length="179" mass="20333">MVDFTQPCIESGLVVVAPLRKPNSSARAFSRPFTPMMWFVTAAFFLVMGVVIWILEHRINDDFRGPPRRQMLNLLLFKSPEDYAKALKDGPERCGIAAVIDGQEFSRDGRRVFYNSLQAFPRDSPLSAEVSTAVLKLSGGRAAKNARQMASEKCLQIRRCDRSRQPEEDLRIPWHFKSS</sequence>
<gene>
    <name evidence="2" type="ORF">RCOM_0875000</name>
</gene>
<dbReference type="Gene3D" id="1.10.287.70">
    <property type="match status" value="1"/>
</dbReference>